<organism evidence="1 2">
    <name type="scientific">Nitrosococcus wardiae</name>
    <dbReference type="NCBI Taxonomy" id="1814290"/>
    <lineage>
        <taxon>Bacteria</taxon>
        <taxon>Pseudomonadati</taxon>
        <taxon>Pseudomonadota</taxon>
        <taxon>Gammaproteobacteria</taxon>
        <taxon>Chromatiales</taxon>
        <taxon>Chromatiaceae</taxon>
        <taxon>Nitrosococcus</taxon>
    </lineage>
</organism>
<evidence type="ECO:0000313" key="2">
    <source>
        <dbReference type="Proteomes" id="UP000294325"/>
    </source>
</evidence>
<keyword evidence="2" id="KW-1185">Reference proteome</keyword>
<dbReference type="Proteomes" id="UP000294325">
    <property type="component" value="Chromosome"/>
</dbReference>
<dbReference type="KEGG" id="nwr:E3U44_01830"/>
<name>A0A4P7BWB8_9GAMM</name>
<sequence>MTPNQRLIEMMEERGLDTRPDSRLNHDVDHIAEILGVFRRTILNWISPPHWKTYRGMRWIYLDKLEALS</sequence>
<evidence type="ECO:0000313" key="1">
    <source>
        <dbReference type="EMBL" id="QBQ53384.1"/>
    </source>
</evidence>
<dbReference type="EMBL" id="CP038033">
    <property type="protein sequence ID" value="QBQ53384.1"/>
    <property type="molecule type" value="Genomic_DNA"/>
</dbReference>
<dbReference type="OrthoDB" id="8438314at2"/>
<reference evidence="1 2" key="1">
    <citation type="submission" date="2019-03" db="EMBL/GenBank/DDBJ databases">
        <title>The genome sequence of Nitrosococcus wardiae strain D1FHST reveals the archetypal metabolic capacity of ammonia-oxidizing Gammaproteobacteria.</title>
        <authorList>
            <person name="Wang L."/>
            <person name="Lim C.K."/>
            <person name="Hanson T.E."/>
            <person name="Dang H."/>
            <person name="Klotz M.G."/>
        </authorList>
    </citation>
    <scope>NUCLEOTIDE SEQUENCE [LARGE SCALE GENOMIC DNA]</scope>
    <source>
        <strain evidence="1 2">D1FHS</strain>
    </source>
</reference>
<accession>A0A4P7BWB8</accession>
<dbReference type="RefSeq" id="WP_134356399.1">
    <property type="nucleotide sequence ID" value="NZ_CP038033.1"/>
</dbReference>
<gene>
    <name evidence="1" type="ORF">E3U44_01830</name>
</gene>
<proteinExistence type="predicted"/>
<dbReference type="AlphaFoldDB" id="A0A4P7BWB8"/>
<protein>
    <submittedName>
        <fullName evidence="1">Uncharacterized protein</fullName>
    </submittedName>
</protein>